<dbReference type="STRING" id="224999.GCA_001485475_00839"/>
<dbReference type="Gene3D" id="1.10.3720.10">
    <property type="entry name" value="MetI-like"/>
    <property type="match status" value="1"/>
</dbReference>
<keyword evidence="4 7" id="KW-0812">Transmembrane</keyword>
<dbReference type="SUPFAM" id="SSF161098">
    <property type="entry name" value="MetI-like"/>
    <property type="match status" value="1"/>
</dbReference>
<comment type="subcellular location">
    <subcellularLocation>
        <location evidence="1 7">Cell membrane</location>
        <topology evidence="1 7">Multi-pass membrane protein</topology>
    </subcellularLocation>
</comment>
<evidence type="ECO:0000256" key="1">
    <source>
        <dbReference type="ARBA" id="ARBA00004651"/>
    </source>
</evidence>
<keyword evidence="6 7" id="KW-0472">Membrane</keyword>
<name>A0A0U9HLX7_9FIRM</name>
<evidence type="ECO:0000313" key="9">
    <source>
        <dbReference type="EMBL" id="GAQ24833.1"/>
    </source>
</evidence>
<comment type="similarity">
    <text evidence="7">Belongs to the binding-protein-dependent transport system permease family.</text>
</comment>
<feature type="transmembrane region" description="Helical" evidence="7">
    <location>
        <begin position="99"/>
        <end position="121"/>
    </location>
</feature>
<dbReference type="CDD" id="cd06261">
    <property type="entry name" value="TM_PBP2"/>
    <property type="match status" value="1"/>
</dbReference>
<dbReference type="AlphaFoldDB" id="A0A0U9HLX7"/>
<keyword evidence="3" id="KW-1003">Cell membrane</keyword>
<sequence length="306" mass="34430">MKRYILQRLIISLLTIWVLVTVVFILVRLMPGDPFISEKMTPEIRKNMMEYHGFDKPWYVQYLKYLNNLLHGDLGLSLKYSNRSVNTILAQSFPISADLGIRAVVLATVLGLFLGVMAALNNGRFFDYFCVIIAIIGVSVPDFVAGSVLQYVFGLKLHMFPIARWESFRHTVLPVVALSLNTLAVITRTMRSSMLEVINEDYILTAKAKGLSDCEIVTRHEIRNAILPIVTILGPITAGILTGTFVIEQIYAIPGMGRFYVSGINDRDYSMILGMTVFYGVFLVAANFVVDIIYGFVDPRIRISEK</sequence>
<dbReference type="GO" id="GO:0005886">
    <property type="term" value="C:plasma membrane"/>
    <property type="evidence" value="ECO:0007669"/>
    <property type="project" value="UniProtKB-SubCell"/>
</dbReference>
<dbReference type="OrthoDB" id="9773221at2"/>
<keyword evidence="5 7" id="KW-1133">Transmembrane helix</keyword>
<dbReference type="PROSITE" id="PS50928">
    <property type="entry name" value="ABC_TM1"/>
    <property type="match status" value="1"/>
</dbReference>
<feature type="transmembrane region" description="Helical" evidence="7">
    <location>
        <begin position="9"/>
        <end position="30"/>
    </location>
</feature>
<evidence type="ECO:0000256" key="5">
    <source>
        <dbReference type="ARBA" id="ARBA00022989"/>
    </source>
</evidence>
<dbReference type="Proteomes" id="UP000062160">
    <property type="component" value="Unassembled WGS sequence"/>
</dbReference>
<dbReference type="InterPro" id="IPR000515">
    <property type="entry name" value="MetI-like"/>
</dbReference>
<feature type="transmembrane region" description="Helical" evidence="7">
    <location>
        <begin position="271"/>
        <end position="297"/>
    </location>
</feature>
<dbReference type="GO" id="GO:0055085">
    <property type="term" value="P:transmembrane transport"/>
    <property type="evidence" value="ECO:0007669"/>
    <property type="project" value="InterPro"/>
</dbReference>
<evidence type="ECO:0000256" key="6">
    <source>
        <dbReference type="ARBA" id="ARBA00023136"/>
    </source>
</evidence>
<dbReference type="PANTHER" id="PTHR43163">
    <property type="entry name" value="DIPEPTIDE TRANSPORT SYSTEM PERMEASE PROTEIN DPPB-RELATED"/>
    <property type="match status" value="1"/>
</dbReference>
<dbReference type="Pfam" id="PF00528">
    <property type="entry name" value="BPD_transp_1"/>
    <property type="match status" value="1"/>
</dbReference>
<feature type="transmembrane region" description="Helical" evidence="7">
    <location>
        <begin position="128"/>
        <end position="153"/>
    </location>
</feature>
<dbReference type="PANTHER" id="PTHR43163:SF6">
    <property type="entry name" value="DIPEPTIDE TRANSPORT SYSTEM PERMEASE PROTEIN DPPB-RELATED"/>
    <property type="match status" value="1"/>
</dbReference>
<evidence type="ECO:0000256" key="4">
    <source>
        <dbReference type="ARBA" id="ARBA00022692"/>
    </source>
</evidence>
<feature type="transmembrane region" description="Helical" evidence="7">
    <location>
        <begin position="168"/>
        <end position="186"/>
    </location>
</feature>
<feature type="transmembrane region" description="Helical" evidence="7">
    <location>
        <begin position="225"/>
        <end position="251"/>
    </location>
</feature>
<feature type="domain" description="ABC transmembrane type-1" evidence="8">
    <location>
        <begin position="93"/>
        <end position="294"/>
    </location>
</feature>
<organism evidence="9">
    <name type="scientific">Tepidanaerobacter syntrophicus</name>
    <dbReference type="NCBI Taxonomy" id="224999"/>
    <lineage>
        <taxon>Bacteria</taxon>
        <taxon>Bacillati</taxon>
        <taxon>Bacillota</taxon>
        <taxon>Clostridia</taxon>
        <taxon>Thermosediminibacterales</taxon>
        <taxon>Tepidanaerobacteraceae</taxon>
        <taxon>Tepidanaerobacter</taxon>
    </lineage>
</organism>
<evidence type="ECO:0000256" key="3">
    <source>
        <dbReference type="ARBA" id="ARBA00022475"/>
    </source>
</evidence>
<protein>
    <submittedName>
        <fullName evidence="9">Oligopeptide transport system permease protein</fullName>
    </submittedName>
</protein>
<dbReference type="InterPro" id="IPR045621">
    <property type="entry name" value="BPD_transp_1_N"/>
</dbReference>
<proteinExistence type="inferred from homology"/>
<gene>
    <name evidence="9" type="ORF">TSYNT_6214</name>
</gene>
<keyword evidence="10" id="KW-1185">Reference proteome</keyword>
<dbReference type="EMBL" id="DF977000">
    <property type="protein sequence ID" value="GAQ24833.1"/>
    <property type="molecule type" value="Genomic_DNA"/>
</dbReference>
<keyword evidence="2 7" id="KW-0813">Transport</keyword>
<dbReference type="RefSeq" id="WP_059032028.1">
    <property type="nucleotide sequence ID" value="NZ_BSDN01000003.1"/>
</dbReference>
<evidence type="ECO:0000256" key="2">
    <source>
        <dbReference type="ARBA" id="ARBA00022448"/>
    </source>
</evidence>
<evidence type="ECO:0000259" key="8">
    <source>
        <dbReference type="PROSITE" id="PS50928"/>
    </source>
</evidence>
<reference evidence="9" key="1">
    <citation type="journal article" date="2016" name="Genome Announc.">
        <title>Draft Genome Sequence of the Syntrophic Lactate-Degrading Bacterium Tepidanaerobacter syntrophicus JLT.</title>
        <authorList>
            <person name="Matsuura N."/>
            <person name="Ohashi A."/>
            <person name="Tourlousse D.M."/>
            <person name="Sekiguchi Y."/>
        </authorList>
    </citation>
    <scope>NUCLEOTIDE SEQUENCE [LARGE SCALE GENOMIC DNA]</scope>
    <source>
        <strain evidence="9">JL</strain>
    </source>
</reference>
<dbReference type="InterPro" id="IPR035906">
    <property type="entry name" value="MetI-like_sf"/>
</dbReference>
<evidence type="ECO:0000313" key="10">
    <source>
        <dbReference type="Proteomes" id="UP000062160"/>
    </source>
</evidence>
<dbReference type="Pfam" id="PF19300">
    <property type="entry name" value="BPD_transp_1_N"/>
    <property type="match status" value="1"/>
</dbReference>
<accession>A0A0U9HLX7</accession>
<evidence type="ECO:0000256" key="7">
    <source>
        <dbReference type="RuleBase" id="RU363032"/>
    </source>
</evidence>